<evidence type="ECO:0000313" key="3">
    <source>
        <dbReference type="Proteomes" id="UP000528734"/>
    </source>
</evidence>
<feature type="compositionally biased region" description="Basic residues" evidence="1">
    <location>
        <begin position="234"/>
        <end position="254"/>
    </location>
</feature>
<dbReference type="AlphaFoldDB" id="A0A7Y4GZC3"/>
<evidence type="ECO:0000256" key="1">
    <source>
        <dbReference type="SAM" id="MobiDB-lite"/>
    </source>
</evidence>
<gene>
    <name evidence="2" type="ORF">HCN50_00675</name>
</gene>
<sequence>MRFDQFQFPFAGRSPETVTVSLLNGTAVLRPIHQEMARTSSAELLSLMLTTDSLQNKKQFWMLYRNGRPRHASVLGQLVARDRDLDVITNCNLLFISKKQIAAISEEVAVFAESKFADTDSLTFYAYPFDEFEFEVTRLSDEQLEGLETALREAIKRRLRYSCRFTFKRNRTSLALQDAARTNIHSYRINTGISPPEVDQHSTSDRSISPGENHVPVHRRTDGGHFLGPPQERRARKRRKESRTAIRHSARSNKARGLPDCRARTHRQTAEHRSTHLLLSYRWPVVGDVPMAVRSSCQYQA</sequence>
<name>A0A7Y4GZC3_9BRAD</name>
<feature type="compositionally biased region" description="Basic and acidic residues" evidence="1">
    <location>
        <begin position="257"/>
        <end position="271"/>
    </location>
</feature>
<evidence type="ECO:0000313" key="2">
    <source>
        <dbReference type="EMBL" id="NOJ44781.1"/>
    </source>
</evidence>
<dbReference type="Proteomes" id="UP000528734">
    <property type="component" value="Unassembled WGS sequence"/>
</dbReference>
<proteinExistence type="predicted"/>
<feature type="region of interest" description="Disordered" evidence="1">
    <location>
        <begin position="190"/>
        <end position="271"/>
    </location>
</feature>
<reference evidence="2 3" key="1">
    <citation type="submission" date="2020-03" db="EMBL/GenBank/DDBJ databases">
        <title>Bradyrhizobium diversity isolated from nodules of Muelleranthus trifoliolatus.</title>
        <authorList>
            <person name="Klepa M."/>
            <person name="Helene L."/>
            <person name="Hungria M."/>
        </authorList>
    </citation>
    <scope>NUCLEOTIDE SEQUENCE [LARGE SCALE GENOMIC DNA]</scope>
    <source>
        <strain evidence="2 3">WSM 1744</strain>
    </source>
</reference>
<accession>A0A7Y4GZC3</accession>
<dbReference type="RefSeq" id="WP_171707713.1">
    <property type="nucleotide sequence ID" value="NZ_JAAVLW010000001.1"/>
</dbReference>
<organism evidence="2 3">
    <name type="scientific">Bradyrhizobium archetypum</name>
    <dbReference type="NCBI Taxonomy" id="2721160"/>
    <lineage>
        <taxon>Bacteria</taxon>
        <taxon>Pseudomonadati</taxon>
        <taxon>Pseudomonadota</taxon>
        <taxon>Alphaproteobacteria</taxon>
        <taxon>Hyphomicrobiales</taxon>
        <taxon>Nitrobacteraceae</taxon>
        <taxon>Bradyrhizobium</taxon>
    </lineage>
</organism>
<dbReference type="EMBL" id="JAAVLW010000001">
    <property type="protein sequence ID" value="NOJ44781.1"/>
    <property type="molecule type" value="Genomic_DNA"/>
</dbReference>
<protein>
    <submittedName>
        <fullName evidence="2">Uncharacterized protein</fullName>
    </submittedName>
</protein>
<comment type="caution">
    <text evidence="2">The sequence shown here is derived from an EMBL/GenBank/DDBJ whole genome shotgun (WGS) entry which is preliminary data.</text>
</comment>
<keyword evidence="3" id="KW-1185">Reference proteome</keyword>